<name>A0A4R1L8Q4_9BACT</name>
<keyword evidence="4" id="KW-0812">Transmembrane</keyword>
<dbReference type="Proteomes" id="UP000295210">
    <property type="component" value="Unassembled WGS sequence"/>
</dbReference>
<feature type="transmembrane region" description="Helical" evidence="4">
    <location>
        <begin position="21"/>
        <end position="42"/>
    </location>
</feature>
<dbReference type="Gene3D" id="2.60.40.1120">
    <property type="entry name" value="Carboxypeptidase-like, regulatory domain"/>
    <property type="match status" value="1"/>
</dbReference>
<feature type="domain" description="TonB-dependent transporter Oar-like beta-barrel" evidence="5">
    <location>
        <begin position="258"/>
        <end position="1157"/>
    </location>
</feature>
<keyword evidence="4" id="KW-1133">Transmembrane helix</keyword>
<dbReference type="InterPro" id="IPR057601">
    <property type="entry name" value="Oar-like_b-barrel"/>
</dbReference>
<dbReference type="InterPro" id="IPR008969">
    <property type="entry name" value="CarboxyPept-like_regulatory"/>
</dbReference>
<dbReference type="SUPFAM" id="SSF49464">
    <property type="entry name" value="Carboxypeptidase regulatory domain-like"/>
    <property type="match status" value="1"/>
</dbReference>
<keyword evidence="6" id="KW-0121">Carboxypeptidase</keyword>
<evidence type="ECO:0000259" key="5">
    <source>
        <dbReference type="Pfam" id="PF25183"/>
    </source>
</evidence>
<dbReference type="RefSeq" id="WP_165876768.1">
    <property type="nucleotide sequence ID" value="NZ_SMGK01000003.1"/>
</dbReference>
<protein>
    <submittedName>
        <fullName evidence="6">Carboxypeptidase family protein</fullName>
    </submittedName>
</protein>
<evidence type="ECO:0000256" key="4">
    <source>
        <dbReference type="SAM" id="Phobius"/>
    </source>
</evidence>
<dbReference type="GO" id="GO:0009279">
    <property type="term" value="C:cell outer membrane"/>
    <property type="evidence" value="ECO:0007669"/>
    <property type="project" value="UniProtKB-SubCell"/>
</dbReference>
<keyword evidence="7" id="KW-1185">Reference proteome</keyword>
<comment type="caution">
    <text evidence="6">The sequence shown here is derived from an EMBL/GenBank/DDBJ whole genome shotgun (WGS) entry which is preliminary data.</text>
</comment>
<keyword evidence="6" id="KW-0645">Protease</keyword>
<reference evidence="6 7" key="1">
    <citation type="submission" date="2019-03" db="EMBL/GenBank/DDBJ databases">
        <title>Genomic Encyclopedia of Type Strains, Phase IV (KMG-IV): sequencing the most valuable type-strain genomes for metagenomic binning, comparative biology and taxonomic classification.</title>
        <authorList>
            <person name="Goeker M."/>
        </authorList>
    </citation>
    <scope>NUCLEOTIDE SEQUENCE [LARGE SCALE GENOMIC DNA]</scope>
    <source>
        <strain evidence="6 7">DSM 103428</strain>
    </source>
</reference>
<sequence>MRYACSIGDSLCGLGNAIRRVATSFALVTVPILFIALLSTGLAHAQTSTGITGTVTDSSGAVISNAKVTIKNVATGTQTQLKTSSSGVYTTTGLLPGKYTVTVEATGFKKSVQTGINVDVTVMDTVNVMLSTGSTSETVEVTASAISLNTTQPQMGTTIEPEVVKALPVVVSGRGRQIDALQFLAPGVNGSSFSHEVNGGVDFEQEVLYNGIPYPQSETEGYTTNVNPPYELINEFHVEQSTFAAQYGLGQGAITYQTAGGTNQFHGDVFEINRNSFFDSKGFFNDKVPTDHENNYGFTVGGPVWLPKLYNGRDRTFFHFTYEWFKQNSEDTDFSTVPTALEKGGDFSDFKDSAGNLIPIYDPQTGKPFPGNVIPANRISALAQTLTPYLPDPDKPGLDSNKSYVPFVNPHIQHNWGYVIDHNLTATQSLHFTQWRDSFSNYSFDNSPFVIAPNPLNSMKFEPALGSGFLLNYTNTVTPNLVATAGMGWFGEINDQYNQTKYSFPGVQNGVIPPNITFDGLHAPTSWGTSGSWLQSINRKLGIAIVNNWLWSHGRNTFNIGGEARRSYQDDNEEQTAGGHFAFSQRTTSVPDPNDPNFGNYGSAFASFLLGQVDAANRSFSQELKLRNFALSPYIQDDIKMSPKLTINLGLRWDIMVPFTENNNTIVFFDPTVKNPAADNLPGAATKFGSCAGCAGYNRADIQWRHFGPRVGFAYQINDKTVVQGGFSIAFLDGGAYEYGTNKVAVNYGNLLVGSFSRNSSGTNTPAFGSWDANQLIAPPPTPFSPSLGVGTQIDAFSRTGINTPYSQQWNVNLQRELPWQTFLTVAWIGNREIHLPSQLNRINTPPLSSLQYGSKLGLNFADGTAQAAGFTVPYANFVNDFGASATVGQALEPFPQYSNIFNNFETSGTAYYESGQVAVQKRFTSGLSFLVSYVLSKTMSNGDSGFSSFVGSAENKYNQKQEWAVDGHDEPNVIKASGTYELPIGPGKSYLNNKGITGELLGGFQVGWILDYESGTPFGPSANGSPWPNTFNRPNRISAVHLKTNSYNRERDFFTGNAPVAQMFNPAAFAPTPTQYVFGDASRNYSSMRNAAFRNEDLNVAKHFAIGSRVNATLQMDYFNALNRTQFQGPDTNINHGSQFGTAYTRGSNMANRQGQIQMRLEF</sequence>
<dbReference type="SUPFAM" id="SSF56935">
    <property type="entry name" value="Porins"/>
    <property type="match status" value="1"/>
</dbReference>
<dbReference type="GO" id="GO:0004180">
    <property type="term" value="F:carboxypeptidase activity"/>
    <property type="evidence" value="ECO:0007669"/>
    <property type="project" value="UniProtKB-KW"/>
</dbReference>
<proteinExistence type="predicted"/>
<evidence type="ECO:0000256" key="3">
    <source>
        <dbReference type="ARBA" id="ARBA00023237"/>
    </source>
</evidence>
<dbReference type="Gene3D" id="2.40.170.20">
    <property type="entry name" value="TonB-dependent receptor, beta-barrel domain"/>
    <property type="match status" value="1"/>
</dbReference>
<comment type="subcellular location">
    <subcellularLocation>
        <location evidence="1">Cell outer membrane</location>
    </subcellularLocation>
</comment>
<keyword evidence="2 4" id="KW-0472">Membrane</keyword>
<evidence type="ECO:0000256" key="1">
    <source>
        <dbReference type="ARBA" id="ARBA00004442"/>
    </source>
</evidence>
<evidence type="ECO:0000313" key="7">
    <source>
        <dbReference type="Proteomes" id="UP000295210"/>
    </source>
</evidence>
<dbReference type="Pfam" id="PF25183">
    <property type="entry name" value="OMP_b-brl_4"/>
    <property type="match status" value="1"/>
</dbReference>
<gene>
    <name evidence="6" type="ORF">C7378_2329</name>
</gene>
<organism evidence="6 7">
    <name type="scientific">Acidipila rosea</name>
    <dbReference type="NCBI Taxonomy" id="768535"/>
    <lineage>
        <taxon>Bacteria</taxon>
        <taxon>Pseudomonadati</taxon>
        <taxon>Acidobacteriota</taxon>
        <taxon>Terriglobia</taxon>
        <taxon>Terriglobales</taxon>
        <taxon>Acidobacteriaceae</taxon>
        <taxon>Acidipila</taxon>
    </lineage>
</organism>
<dbReference type="EMBL" id="SMGK01000003">
    <property type="protein sequence ID" value="TCK72739.1"/>
    <property type="molecule type" value="Genomic_DNA"/>
</dbReference>
<keyword evidence="3" id="KW-0998">Cell outer membrane</keyword>
<evidence type="ECO:0000256" key="2">
    <source>
        <dbReference type="ARBA" id="ARBA00023136"/>
    </source>
</evidence>
<keyword evidence="6" id="KW-0378">Hydrolase</keyword>
<dbReference type="Pfam" id="PF13620">
    <property type="entry name" value="CarboxypepD_reg"/>
    <property type="match status" value="1"/>
</dbReference>
<accession>A0A4R1L8Q4</accession>
<dbReference type="InterPro" id="IPR036942">
    <property type="entry name" value="Beta-barrel_TonB_sf"/>
</dbReference>
<dbReference type="AlphaFoldDB" id="A0A4R1L8Q4"/>
<evidence type="ECO:0000313" key="6">
    <source>
        <dbReference type="EMBL" id="TCK72739.1"/>
    </source>
</evidence>